<reference evidence="3 5" key="1">
    <citation type="journal article" date="2018" name="Front. Microbiol.">
        <title>Genome-Based Analysis Reveals the Taxonomy and Diversity of the Family Idiomarinaceae.</title>
        <authorList>
            <person name="Liu Y."/>
            <person name="Lai Q."/>
            <person name="Shao Z."/>
        </authorList>
    </citation>
    <scope>NUCLEOTIDE SEQUENCE [LARGE SCALE GENOMIC DNA]</scope>
    <source>
        <strain evidence="3 5">CF12-14</strain>
    </source>
</reference>
<feature type="transmembrane region" description="Helical" evidence="1">
    <location>
        <begin position="262"/>
        <end position="285"/>
    </location>
</feature>
<dbReference type="EMBL" id="QLMD01000005">
    <property type="protein sequence ID" value="RAJ98324.1"/>
    <property type="molecule type" value="Genomic_DNA"/>
</dbReference>
<evidence type="ECO:0000313" key="2">
    <source>
        <dbReference type="EMBL" id="RAJ98324.1"/>
    </source>
</evidence>
<evidence type="ECO:0000313" key="3">
    <source>
        <dbReference type="EMBL" id="RUO24851.1"/>
    </source>
</evidence>
<feature type="transmembrane region" description="Helical" evidence="1">
    <location>
        <begin position="12"/>
        <end position="35"/>
    </location>
</feature>
<dbReference type="PANTHER" id="PTHR37308">
    <property type="entry name" value="INTEGRAL MEMBRANE PROTEIN"/>
    <property type="match status" value="1"/>
</dbReference>
<dbReference type="Proteomes" id="UP000287865">
    <property type="component" value="Unassembled WGS sequence"/>
</dbReference>
<dbReference type="RefSeq" id="WP_111569170.1">
    <property type="nucleotide sequence ID" value="NZ_PIPK01000005.1"/>
</dbReference>
<keyword evidence="1" id="KW-0472">Membrane</keyword>
<evidence type="ECO:0000256" key="1">
    <source>
        <dbReference type="SAM" id="Phobius"/>
    </source>
</evidence>
<dbReference type="EMBL" id="PIPK01000005">
    <property type="protein sequence ID" value="RUO24851.1"/>
    <property type="molecule type" value="Genomic_DNA"/>
</dbReference>
<dbReference type="OrthoDB" id="9793746at2"/>
<protein>
    <submittedName>
        <fullName evidence="3">DUF368 domain-containing protein</fullName>
    </submittedName>
    <submittedName>
        <fullName evidence="2">Putative membrane protein</fullName>
    </submittedName>
</protein>
<keyword evidence="5" id="KW-1185">Reference proteome</keyword>
<feature type="transmembrane region" description="Helical" evidence="1">
    <location>
        <begin position="124"/>
        <end position="144"/>
    </location>
</feature>
<accession>A0A327X1Z5</accession>
<feature type="transmembrane region" description="Helical" evidence="1">
    <location>
        <begin position="99"/>
        <end position="118"/>
    </location>
</feature>
<dbReference type="AlphaFoldDB" id="A0A327X1Z5"/>
<gene>
    <name evidence="2" type="ORF">B0I24_10576</name>
    <name evidence="3" type="ORF">CWE07_07355</name>
</gene>
<sequence length="309" mass="33401">MKQYINWLIKGLAMGAADIVPGVSGGTLAFILGIYDRFLTALTRFNLTALNLLRRGRWGTFWQHVDGTFLLCLFSGILISIATLASAITYLLEHRPVPLWALFNGLILGALPLLLQPIRFTPKRWLLLGFGVLVAAAVSFLTPVQSSPQTWMFLIAGFIAICAMILPGISGSFLLLLMGMYAPVVAAVSDFNLVRLALFATGCIVGLLVFSRILSALLQRFHDAMLALLCGVVIGALLRIWPWQHQSAGATEWLTPGEYADIYGSSDMLLALGCVGLGIALIMLLMRVEKLLGAKPGDEVKVASSANPE</sequence>
<feature type="transmembrane region" description="Helical" evidence="1">
    <location>
        <begin position="151"/>
        <end position="181"/>
    </location>
</feature>
<keyword evidence="1" id="KW-1133">Transmembrane helix</keyword>
<keyword evidence="1" id="KW-0812">Transmembrane</keyword>
<reference evidence="2 4" key="2">
    <citation type="submission" date="2018-06" db="EMBL/GenBank/DDBJ databases">
        <title>Genomic Encyclopedia of Type Strains, Phase III (KMG-III): the genomes of soil and plant-associated and newly described type strains.</title>
        <authorList>
            <person name="Whitman W."/>
        </authorList>
    </citation>
    <scope>NUCLEOTIDE SEQUENCE [LARGE SCALE GENOMIC DNA]</scope>
    <source>
        <strain evidence="2 4">CGMCC 1.15366</strain>
    </source>
</reference>
<feature type="transmembrane region" description="Helical" evidence="1">
    <location>
        <begin position="193"/>
        <end position="214"/>
    </location>
</feature>
<feature type="transmembrane region" description="Helical" evidence="1">
    <location>
        <begin position="68"/>
        <end position="92"/>
    </location>
</feature>
<dbReference type="InterPro" id="IPR007163">
    <property type="entry name" value="VCA0040-like"/>
</dbReference>
<evidence type="ECO:0000313" key="4">
    <source>
        <dbReference type="Proteomes" id="UP000249203"/>
    </source>
</evidence>
<comment type="caution">
    <text evidence="2">The sequence shown here is derived from an EMBL/GenBank/DDBJ whole genome shotgun (WGS) entry which is preliminary data.</text>
</comment>
<name>A0A327X1Z5_9GAMM</name>
<evidence type="ECO:0000313" key="5">
    <source>
        <dbReference type="Proteomes" id="UP000287865"/>
    </source>
</evidence>
<proteinExistence type="predicted"/>
<dbReference type="Proteomes" id="UP000249203">
    <property type="component" value="Unassembled WGS sequence"/>
</dbReference>
<organism evidence="2 4">
    <name type="scientific">Aliidiomarina maris</name>
    <dbReference type="NCBI Taxonomy" id="531312"/>
    <lineage>
        <taxon>Bacteria</taxon>
        <taxon>Pseudomonadati</taxon>
        <taxon>Pseudomonadota</taxon>
        <taxon>Gammaproteobacteria</taxon>
        <taxon>Alteromonadales</taxon>
        <taxon>Idiomarinaceae</taxon>
        <taxon>Aliidiomarina</taxon>
    </lineage>
</organism>
<dbReference type="Pfam" id="PF04018">
    <property type="entry name" value="VCA0040-like"/>
    <property type="match status" value="1"/>
</dbReference>
<feature type="transmembrane region" description="Helical" evidence="1">
    <location>
        <begin position="226"/>
        <end position="242"/>
    </location>
</feature>
<dbReference type="PANTHER" id="PTHR37308:SF1">
    <property type="entry name" value="POLYPRENYL-PHOSPHATE TRANSPORTER"/>
    <property type="match status" value="1"/>
</dbReference>